<evidence type="ECO:0000256" key="1">
    <source>
        <dbReference type="SAM" id="MobiDB-lite"/>
    </source>
</evidence>
<proteinExistence type="predicted"/>
<keyword evidence="5" id="KW-1185">Reference proteome</keyword>
<dbReference type="PANTHER" id="PTHR44329">
    <property type="entry name" value="SERINE/THREONINE-PROTEIN KINASE TNNI3K-RELATED"/>
    <property type="match status" value="1"/>
</dbReference>
<dbReference type="STRING" id="1314777.A0A164WY85"/>
<dbReference type="SMART" id="SM00324">
    <property type="entry name" value="RhoGAP"/>
    <property type="match status" value="1"/>
</dbReference>
<dbReference type="InterPro" id="IPR000198">
    <property type="entry name" value="RhoGAP_dom"/>
</dbReference>
<dbReference type="PROSITE" id="PS50238">
    <property type="entry name" value="RHOGAP"/>
    <property type="match status" value="1"/>
</dbReference>
<dbReference type="PROSITE" id="PS00109">
    <property type="entry name" value="PROTEIN_KINASE_TYR"/>
    <property type="match status" value="1"/>
</dbReference>
<feature type="domain" description="Rho-GAP" evidence="3">
    <location>
        <begin position="176"/>
        <end position="356"/>
    </location>
</feature>
<organism evidence="4 5">
    <name type="scientific">Sistotremastrum niveocremeum HHB9708</name>
    <dbReference type="NCBI Taxonomy" id="1314777"/>
    <lineage>
        <taxon>Eukaryota</taxon>
        <taxon>Fungi</taxon>
        <taxon>Dikarya</taxon>
        <taxon>Basidiomycota</taxon>
        <taxon>Agaricomycotina</taxon>
        <taxon>Agaricomycetes</taxon>
        <taxon>Sistotremastrales</taxon>
        <taxon>Sistotremastraceae</taxon>
        <taxon>Sertulicium</taxon>
        <taxon>Sertulicium niveocremeum</taxon>
    </lineage>
</organism>
<protein>
    <submittedName>
        <fullName evidence="4">Uncharacterized protein</fullName>
    </submittedName>
</protein>
<dbReference type="Proteomes" id="UP000076722">
    <property type="component" value="Unassembled WGS sequence"/>
</dbReference>
<dbReference type="Gene3D" id="1.10.555.10">
    <property type="entry name" value="Rho GTPase activation protein"/>
    <property type="match status" value="1"/>
</dbReference>
<dbReference type="AlphaFoldDB" id="A0A164WY85"/>
<dbReference type="SUPFAM" id="SSF48350">
    <property type="entry name" value="GTPase activation domain, GAP"/>
    <property type="match status" value="1"/>
</dbReference>
<dbReference type="GO" id="GO:0004674">
    <property type="term" value="F:protein serine/threonine kinase activity"/>
    <property type="evidence" value="ECO:0007669"/>
    <property type="project" value="TreeGrafter"/>
</dbReference>
<dbReference type="PROSITE" id="PS50011">
    <property type="entry name" value="PROTEIN_KINASE_DOM"/>
    <property type="match status" value="1"/>
</dbReference>
<reference evidence="4 5" key="1">
    <citation type="journal article" date="2016" name="Mol. Biol. Evol.">
        <title>Comparative Genomics of Early-Diverging Mushroom-Forming Fungi Provides Insights into the Origins of Lignocellulose Decay Capabilities.</title>
        <authorList>
            <person name="Nagy L.G."/>
            <person name="Riley R."/>
            <person name="Tritt A."/>
            <person name="Adam C."/>
            <person name="Daum C."/>
            <person name="Floudas D."/>
            <person name="Sun H."/>
            <person name="Yadav J.S."/>
            <person name="Pangilinan J."/>
            <person name="Larsson K.H."/>
            <person name="Matsuura K."/>
            <person name="Barry K."/>
            <person name="Labutti K."/>
            <person name="Kuo R."/>
            <person name="Ohm R.A."/>
            <person name="Bhattacharya S.S."/>
            <person name="Shirouzu T."/>
            <person name="Yoshinaga Y."/>
            <person name="Martin F.M."/>
            <person name="Grigoriev I.V."/>
            <person name="Hibbett D.S."/>
        </authorList>
    </citation>
    <scope>NUCLEOTIDE SEQUENCE [LARGE SCALE GENOMIC DNA]</scope>
    <source>
        <strain evidence="4 5">HHB9708</strain>
    </source>
</reference>
<evidence type="ECO:0000313" key="5">
    <source>
        <dbReference type="Proteomes" id="UP000076722"/>
    </source>
</evidence>
<dbReference type="InterPro" id="IPR000719">
    <property type="entry name" value="Prot_kinase_dom"/>
</dbReference>
<dbReference type="InterPro" id="IPR008936">
    <property type="entry name" value="Rho_GTPase_activation_prot"/>
</dbReference>
<accession>A0A164WY85</accession>
<dbReference type="Pfam" id="PF07714">
    <property type="entry name" value="PK_Tyr_Ser-Thr"/>
    <property type="match status" value="1"/>
</dbReference>
<dbReference type="EMBL" id="KV419401">
    <property type="protein sequence ID" value="KZS95471.1"/>
    <property type="molecule type" value="Genomic_DNA"/>
</dbReference>
<dbReference type="InterPro" id="IPR001245">
    <property type="entry name" value="Ser-Thr/Tyr_kinase_cat_dom"/>
</dbReference>
<feature type="region of interest" description="Disordered" evidence="1">
    <location>
        <begin position="477"/>
        <end position="503"/>
    </location>
</feature>
<evidence type="ECO:0000259" key="2">
    <source>
        <dbReference type="PROSITE" id="PS50011"/>
    </source>
</evidence>
<dbReference type="GO" id="GO:0005524">
    <property type="term" value="F:ATP binding"/>
    <property type="evidence" value="ECO:0007669"/>
    <property type="project" value="InterPro"/>
</dbReference>
<dbReference type="Gene3D" id="1.10.510.10">
    <property type="entry name" value="Transferase(Phosphotransferase) domain 1"/>
    <property type="match status" value="1"/>
</dbReference>
<gene>
    <name evidence="4" type="ORF">SISNIDRAFT_483705</name>
</gene>
<evidence type="ECO:0000259" key="3">
    <source>
        <dbReference type="PROSITE" id="PS50238"/>
    </source>
</evidence>
<dbReference type="GO" id="GO:0007165">
    <property type="term" value="P:signal transduction"/>
    <property type="evidence" value="ECO:0007669"/>
    <property type="project" value="InterPro"/>
</dbReference>
<dbReference type="InterPro" id="IPR008266">
    <property type="entry name" value="Tyr_kinase_AS"/>
</dbReference>
<feature type="domain" description="Protein kinase" evidence="2">
    <location>
        <begin position="583"/>
        <end position="856"/>
    </location>
</feature>
<evidence type="ECO:0000313" key="4">
    <source>
        <dbReference type="EMBL" id="KZS95471.1"/>
    </source>
</evidence>
<sequence length="857" mass="96441">MPSFAVKGANGWLNLQCQPFSGRLNAIYPPFTQLNLRALTLAIQDTSATPLVDHRSHGMRKTVLSMPADFAIDFSNWMPALHNFICDSLSGGKGNTPYDPTFGREAAIPLVLVLTYTFTVALLDTNGVAASTFCDTMPRPAVVSPMPKPAATKNVQFPDIMIPPVVRRISYYLEDPSLSDVNIPSVVAICTDHLVRHASPQIFLEQYANGDGQWLVDDFARPPSYGKYLQLQVEHSKDVFCALSDYLWRLPEPIFSGAVHEMFNEKSMHWNGAHICQSFVLLIQGLEKSKRDLCIYLLNFFDLMGSKSQMHHAQLCTTISFLFHRAFFGAPSQSQTPSIVSIQLLEFLIANADIVVPAVLSPDNHSVSNSSRHQYWITPFLRTQQLSLSEFKMQNQNCHELLTSLRFVGGEISQLHALHTSSRSVCLKKYIALLEETVAKMDEWHTFESIEALRASGPVRHACEMMKVQTLELLSEAQSHARSPTPRPAQETSTDAPLPRRKTTAELCREADRIIDMISNDPDILETTDGKEHKKAIKVLMDEIHEAILCHPPESQDRVKLDSALVALSWDSRQLPPSPELPIEAVEELLPESPQPGKTRKEQWMGASVAVKAIRHVPVSTLSYDRLYREMRRWRMLRHPNLMPFHGFFAHMDNVYLVLPDYHPGGVTRYLKENPNTNVTKIALEIAKGMNYLHSAFPNKPIIHGDIRAMNILLSSEGIAKLTNYGFSRVIEDGSQLPISTLLRGAGLTRWMAPELLEEDGFDDEGVSTKTDVWAWGMTVLELFTRAHPFVELEDDDLIAEKVLNAGIPERPKSLGTQRDNFWRLLKRCWHHDPAARPSSELILQSFSGARSRPIYS</sequence>
<dbReference type="InterPro" id="IPR051681">
    <property type="entry name" value="Ser/Thr_Kinases-Pseudokinases"/>
</dbReference>
<name>A0A164WY85_9AGAM</name>
<dbReference type="InterPro" id="IPR011009">
    <property type="entry name" value="Kinase-like_dom_sf"/>
</dbReference>
<dbReference type="SUPFAM" id="SSF56112">
    <property type="entry name" value="Protein kinase-like (PK-like)"/>
    <property type="match status" value="1"/>
</dbReference>